<evidence type="ECO:0008006" key="4">
    <source>
        <dbReference type="Google" id="ProtNLM"/>
    </source>
</evidence>
<gene>
    <name evidence="3" type="primary">Stambpl1</name>
</gene>
<reference evidence="2" key="5">
    <citation type="journal article" date="2001" name="Nature">
        <title>Functional annotation of a full-length mouse cDNA collection.</title>
        <authorList>
            <consortium name="The RIKEN Genome Exploration Research Group Phase II Team and the FANTOM Consortium"/>
        </authorList>
    </citation>
    <scope>NUCLEOTIDE SEQUENCE</scope>
    <source>
        <strain evidence="2">C57BL/6J</strain>
        <tissue evidence="2">Testis</tissue>
    </source>
</reference>
<protein>
    <recommendedName>
        <fullName evidence="4">Secreted protein</fullName>
    </recommendedName>
</protein>
<reference evidence="2" key="2">
    <citation type="journal article" date="2000" name="Genome Res.">
        <title>Normalization and subtraction of cap-trapper-selected cDNAs to prepare full-length cDNA libraries for rapid discovery of new genes.</title>
        <authorList>
            <person name="Carninci P."/>
            <person name="Shibata Y."/>
            <person name="Hayatsu N."/>
            <person name="Sugahara Y."/>
            <person name="Shibata K."/>
            <person name="Itoh M."/>
            <person name="Konno H."/>
            <person name="Okazaki Y."/>
            <person name="Muramatsu M."/>
            <person name="Hayashizaki Y."/>
        </authorList>
    </citation>
    <scope>NUCLEOTIDE SEQUENCE</scope>
    <source>
        <strain evidence="2">C57BL/6J</strain>
        <tissue evidence="2">Testis</tissue>
    </source>
</reference>
<dbReference type="AGR" id="MGI:1923880"/>
<feature type="chain" id="PRO_5004325902" description="Secreted protein" evidence="1">
    <location>
        <begin position="21"/>
        <end position="120"/>
    </location>
</feature>
<reference evidence="2" key="8">
    <citation type="journal article" date="2005" name="Science">
        <title>Antisense Transcription in the Mammalian Transcriptome.</title>
        <authorList>
            <consortium name="RIKEN Genome Exploration Research Group and Genome Science Group (Genome Network Project Core Group) and the FANTOM Consortium"/>
        </authorList>
    </citation>
    <scope>NUCLEOTIDE SEQUENCE</scope>
    <source>
        <strain evidence="2">C57BL/6J</strain>
        <tissue evidence="2">Testis</tissue>
    </source>
</reference>
<feature type="signal peptide" evidence="1">
    <location>
        <begin position="1"/>
        <end position="20"/>
    </location>
</feature>
<keyword evidence="1" id="KW-0732">Signal</keyword>
<sequence length="120" mass="13444">MNSPLLMWLCQSSLLAQTIAMWRTSKNYSMFRINMVSSHWDGSIHTPRKRHSCPVWISTLTAPTSLCCQRPLPLCVPQSIKTPAFSGSPTLACLRFLLVKRRASILTPRTPSCSVYAAMC</sequence>
<reference evidence="2" key="6">
    <citation type="journal article" date="2002" name="Nature">
        <title>Analysis of the mouse transcriptome based on functional annotation of 60,770 full-length cDNAs.</title>
        <authorList>
            <consortium name="The FANTOM Consortium and the RIKEN Genome Exploration Research Group Phase I and II Team"/>
        </authorList>
    </citation>
    <scope>NUCLEOTIDE SEQUENCE</scope>
    <source>
        <strain evidence="2">C57BL/6J</strain>
        <tissue evidence="2">Testis</tissue>
    </source>
</reference>
<name>Q9D9D2_MOUSE</name>
<reference evidence="2" key="1">
    <citation type="journal article" date="1999" name="Methods Enzymol.">
        <title>High-efficiency full-length cDNA cloning.</title>
        <authorList>
            <person name="Carninci P."/>
            <person name="Hayashizaki Y."/>
        </authorList>
    </citation>
    <scope>NUCLEOTIDE SEQUENCE</scope>
    <source>
        <strain evidence="2">C57BL/6J</strain>
        <tissue evidence="2">Testis</tissue>
    </source>
</reference>
<dbReference type="AlphaFoldDB" id="Q9D9D2"/>
<evidence type="ECO:0000256" key="1">
    <source>
        <dbReference type="SAM" id="SignalP"/>
    </source>
</evidence>
<proteinExistence type="evidence at transcript level"/>
<evidence type="ECO:0000313" key="3">
    <source>
        <dbReference type="MGI" id="MGI:1923880"/>
    </source>
</evidence>
<evidence type="ECO:0000313" key="2">
    <source>
        <dbReference type="EMBL" id="BAB24856.1"/>
    </source>
</evidence>
<reference evidence="2" key="3">
    <citation type="journal article" date="2000" name="Genome Res.">
        <title>RIKEN integrated sequence analysis (RISA) system--384-format sequencing pipeline with 384 multicapillary sequencer.</title>
        <authorList>
            <person name="Shibata K."/>
            <person name="Itoh M."/>
            <person name="Aizawa K."/>
            <person name="Nagaoka S."/>
            <person name="Sasaki N."/>
            <person name="Carninci P."/>
            <person name="Konno H."/>
            <person name="Akiyama J."/>
            <person name="Nishi K."/>
            <person name="Kitsunai T."/>
            <person name="Tashiro H."/>
            <person name="Itoh M."/>
            <person name="Sumi N."/>
            <person name="Ishii Y."/>
            <person name="Nakamura S."/>
            <person name="Hazama M."/>
            <person name="Nishine T."/>
            <person name="Harada A."/>
            <person name="Yamamoto R."/>
            <person name="Matsumoto H."/>
            <person name="Sakaguchi S."/>
            <person name="Ikegami T."/>
            <person name="Kashiwagi K."/>
            <person name="Fujiwake S."/>
            <person name="Inoue K."/>
            <person name="Togawa Y."/>
            <person name="Izawa M."/>
            <person name="Ohara E."/>
            <person name="Watahiki M."/>
            <person name="Yoneda Y."/>
            <person name="Ishikawa T."/>
            <person name="Ozawa K."/>
            <person name="Tanaka T."/>
            <person name="Matsuura S."/>
            <person name="Kawai J."/>
            <person name="Okazaki Y."/>
            <person name="Muramatsu M."/>
            <person name="Inoue Y."/>
            <person name="Kira A."/>
            <person name="Hayashizaki Y."/>
        </authorList>
    </citation>
    <scope>NUCLEOTIDE SEQUENCE</scope>
    <source>
        <strain evidence="2">C57BL/6J</strain>
        <tissue evidence="2">Testis</tissue>
    </source>
</reference>
<reference evidence="2" key="7">
    <citation type="journal article" date="2005" name="Science">
        <title>The Transcriptional Landscape of the Mammalian Genome.</title>
        <authorList>
            <consortium name="The FANTOM Consortium"/>
            <consortium name="Riken Genome Exploration Research Group and Genome Science Group (Genome Network Project Core Group)"/>
        </authorList>
    </citation>
    <scope>NUCLEOTIDE SEQUENCE</scope>
    <source>
        <strain evidence="2">C57BL/6J</strain>
        <tissue evidence="2">Testis</tissue>
    </source>
</reference>
<accession>Q9D9D2</accession>
<dbReference type="EMBL" id="AK007087">
    <property type="protein sequence ID" value="BAB24856.1"/>
    <property type="molecule type" value="mRNA"/>
</dbReference>
<reference evidence="2" key="4">
    <citation type="submission" date="2000-07" db="EMBL/GenBank/DDBJ databases">
        <authorList>
            <person name="Adachi J."/>
            <person name="Aizawa K."/>
            <person name="Akahira S."/>
            <person name="Akimura T."/>
            <person name="Arai A."/>
            <person name="Aono H."/>
            <person name="Arakawa T."/>
            <person name="Bono H."/>
            <person name="Carninci P."/>
            <person name="Fukuda S."/>
            <person name="Fukunishi Y."/>
            <person name="Furuno M."/>
            <person name="Hanagaki T."/>
            <person name="Hara A."/>
            <person name="Hayatsu N."/>
            <person name="Hiramoto K."/>
            <person name="Hiraoka T."/>
            <person name="Hori F."/>
            <person name="Imotani K."/>
            <person name="Ishii Y."/>
            <person name="Itoh M."/>
            <person name="Izawa M."/>
            <person name="Kasukawa T."/>
            <person name="Kato H."/>
            <person name="Kawai J."/>
            <person name="Kojima Y."/>
            <person name="Konno H."/>
            <person name="Kouda M."/>
            <person name="Koya S."/>
            <person name="Kurihara C."/>
            <person name="Matsuyama T."/>
            <person name="Miyazaki A."/>
            <person name="Nishi K."/>
            <person name="Nomura K."/>
            <person name="Numazaki R."/>
            <person name="Ohno M."/>
            <person name="Okazaki Y."/>
            <person name="Okido T."/>
            <person name="Owa C."/>
            <person name="Saito H."/>
            <person name="Saito R."/>
            <person name="Sakai C."/>
            <person name="Sakai K."/>
            <person name="Sano H."/>
            <person name="Sasaki D."/>
            <person name="Shibata K."/>
            <person name="Shibata Y."/>
            <person name="Shinagawa A."/>
            <person name="Shiraki T."/>
            <person name="Sogabe Y."/>
            <person name="Suzuki H."/>
            <person name="Tagami M."/>
            <person name="Tagawa A."/>
            <person name="Takahashi F."/>
            <person name="Tanaka T."/>
            <person name="Tejima Y."/>
            <person name="Toya T."/>
            <person name="Yamamura T."/>
            <person name="Yasunishi A."/>
            <person name="Yoshida K."/>
            <person name="Yoshino M."/>
            <person name="Muramatsu M."/>
            <person name="Hayashizaki Y."/>
        </authorList>
    </citation>
    <scope>NUCLEOTIDE SEQUENCE</scope>
    <source>
        <strain evidence="2">C57BL/6J</strain>
        <tissue evidence="2">Testis</tissue>
    </source>
</reference>
<dbReference type="MGI" id="MGI:1923880">
    <property type="gene designation" value="Stambpl1"/>
</dbReference>
<organism evidence="2">
    <name type="scientific">Mus musculus</name>
    <name type="common">Mouse</name>
    <dbReference type="NCBI Taxonomy" id="10090"/>
    <lineage>
        <taxon>Eukaryota</taxon>
        <taxon>Metazoa</taxon>
        <taxon>Chordata</taxon>
        <taxon>Craniata</taxon>
        <taxon>Vertebrata</taxon>
        <taxon>Euteleostomi</taxon>
        <taxon>Mammalia</taxon>
        <taxon>Eutheria</taxon>
        <taxon>Euarchontoglires</taxon>
        <taxon>Glires</taxon>
        <taxon>Rodentia</taxon>
        <taxon>Myomorpha</taxon>
        <taxon>Muroidea</taxon>
        <taxon>Muridae</taxon>
        <taxon>Murinae</taxon>
        <taxon>Mus</taxon>
        <taxon>Mus</taxon>
    </lineage>
</organism>